<dbReference type="SUPFAM" id="SSF55608">
    <property type="entry name" value="Homing endonucleases"/>
    <property type="match status" value="1"/>
</dbReference>
<gene>
    <name evidence="2" type="ORF">COCC4DRAFT_208892</name>
</gene>
<dbReference type="Proteomes" id="UP000012338">
    <property type="component" value="Unassembled WGS sequence"/>
</dbReference>
<dbReference type="Pfam" id="PF00961">
    <property type="entry name" value="LAGLIDADG_1"/>
    <property type="match status" value="1"/>
</dbReference>
<dbReference type="PANTHER" id="PTHR36181">
    <property type="entry name" value="INTRON-ENCODED ENDONUCLEASE AI3-RELATED"/>
    <property type="match status" value="1"/>
</dbReference>
<dbReference type="InterPro" id="IPR027434">
    <property type="entry name" value="Homing_endonucl"/>
</dbReference>
<evidence type="ECO:0000313" key="2">
    <source>
        <dbReference type="EMBL" id="ENH99010.1"/>
    </source>
</evidence>
<reference evidence="3" key="2">
    <citation type="journal article" date="2013" name="PLoS Genet.">
        <title>Comparative genome structure, secondary metabolite, and effector coding capacity across Cochliobolus pathogens.</title>
        <authorList>
            <person name="Condon B.J."/>
            <person name="Leng Y."/>
            <person name="Wu D."/>
            <person name="Bushley K.E."/>
            <person name="Ohm R.A."/>
            <person name="Otillar R."/>
            <person name="Martin J."/>
            <person name="Schackwitz W."/>
            <person name="Grimwood J."/>
            <person name="MohdZainudin N."/>
            <person name="Xue C."/>
            <person name="Wang R."/>
            <person name="Manning V.A."/>
            <person name="Dhillon B."/>
            <person name="Tu Z.J."/>
            <person name="Steffenson B.J."/>
            <person name="Salamov A."/>
            <person name="Sun H."/>
            <person name="Lowry S."/>
            <person name="LaButti K."/>
            <person name="Han J."/>
            <person name="Copeland A."/>
            <person name="Lindquist E."/>
            <person name="Barry K."/>
            <person name="Schmutz J."/>
            <person name="Baker S.E."/>
            <person name="Ciuffetti L.M."/>
            <person name="Grigoriev I.V."/>
            <person name="Zhong S."/>
            <person name="Turgeon B.G."/>
        </authorList>
    </citation>
    <scope>NUCLEOTIDE SEQUENCE [LARGE SCALE GENOMIC DNA]</scope>
    <source>
        <strain evidence="3">C4 / ATCC 48331 / race T</strain>
    </source>
</reference>
<reference evidence="2 3" key="1">
    <citation type="journal article" date="2012" name="PLoS Pathog.">
        <title>Diverse lifestyles and strategies of plant pathogenesis encoded in the genomes of eighteen Dothideomycetes fungi.</title>
        <authorList>
            <person name="Ohm R.A."/>
            <person name="Feau N."/>
            <person name="Henrissat B."/>
            <person name="Schoch C.L."/>
            <person name="Horwitz B.A."/>
            <person name="Barry K.W."/>
            <person name="Condon B.J."/>
            <person name="Copeland A.C."/>
            <person name="Dhillon B."/>
            <person name="Glaser F."/>
            <person name="Hesse C.N."/>
            <person name="Kosti I."/>
            <person name="LaButti K."/>
            <person name="Lindquist E.A."/>
            <person name="Lucas S."/>
            <person name="Salamov A.A."/>
            <person name="Bradshaw R.E."/>
            <person name="Ciuffetti L."/>
            <person name="Hamelin R.C."/>
            <person name="Kema G.H.J."/>
            <person name="Lawrence C."/>
            <person name="Scott J.A."/>
            <person name="Spatafora J.W."/>
            <person name="Turgeon B.G."/>
            <person name="de Wit P.J.G.M."/>
            <person name="Zhong S."/>
            <person name="Goodwin S.B."/>
            <person name="Grigoriev I.V."/>
        </authorList>
    </citation>
    <scope>NUCLEOTIDE SEQUENCE [LARGE SCALE GENOMIC DNA]</scope>
    <source>
        <strain evidence="3">C4 / ATCC 48331 / race T</strain>
    </source>
</reference>
<protein>
    <recommendedName>
        <fullName evidence="1">Homing endonuclease LAGLIDADG domain-containing protein</fullName>
    </recommendedName>
</protein>
<accession>N4WXD4</accession>
<dbReference type="HOGENOM" id="CLU_2527287_0_0_1"/>
<dbReference type="OrthoDB" id="3664053at2759"/>
<evidence type="ECO:0000313" key="3">
    <source>
        <dbReference type="Proteomes" id="UP000012338"/>
    </source>
</evidence>
<dbReference type="PANTHER" id="PTHR36181:SF4">
    <property type="entry name" value="LAGLIDADG ENDONUCLEASE"/>
    <property type="match status" value="1"/>
</dbReference>
<dbReference type="AlphaFoldDB" id="N4WXD4"/>
<proteinExistence type="predicted"/>
<dbReference type="GO" id="GO:0004519">
    <property type="term" value="F:endonuclease activity"/>
    <property type="evidence" value="ECO:0007669"/>
    <property type="project" value="InterPro"/>
</dbReference>
<evidence type="ECO:0000259" key="1">
    <source>
        <dbReference type="Pfam" id="PF00961"/>
    </source>
</evidence>
<dbReference type="InterPro" id="IPR051289">
    <property type="entry name" value="LAGLIDADG_Endonuclease"/>
</dbReference>
<dbReference type="Gene3D" id="3.10.28.10">
    <property type="entry name" value="Homing endonucleases"/>
    <property type="match status" value="1"/>
</dbReference>
<sequence length="84" mass="9435">MGCGTIVKPSGDRDRYTISVANLKDLITIIIPLFQTHTIYGAKYEDFLDFCKGVFLLKDKAHLTPEGLKKLKDLVDGMNTGRKF</sequence>
<keyword evidence="3" id="KW-1185">Reference proteome</keyword>
<name>N4WXD4_COCH4</name>
<dbReference type="InterPro" id="IPR004860">
    <property type="entry name" value="LAGLIDADG_dom"/>
</dbReference>
<dbReference type="EMBL" id="KB733493">
    <property type="protein sequence ID" value="ENH99010.1"/>
    <property type="molecule type" value="Genomic_DNA"/>
</dbReference>
<dbReference type="GO" id="GO:0005739">
    <property type="term" value="C:mitochondrion"/>
    <property type="evidence" value="ECO:0007669"/>
    <property type="project" value="UniProtKB-ARBA"/>
</dbReference>
<feature type="domain" description="Homing endonuclease LAGLIDADG" evidence="1">
    <location>
        <begin position="2"/>
        <end position="52"/>
    </location>
</feature>
<organism evidence="2 3">
    <name type="scientific">Cochliobolus heterostrophus (strain C4 / ATCC 48331 / race T)</name>
    <name type="common">Southern corn leaf blight fungus</name>
    <name type="synonym">Bipolaris maydis</name>
    <dbReference type="NCBI Taxonomy" id="665024"/>
    <lineage>
        <taxon>Eukaryota</taxon>
        <taxon>Fungi</taxon>
        <taxon>Dikarya</taxon>
        <taxon>Ascomycota</taxon>
        <taxon>Pezizomycotina</taxon>
        <taxon>Dothideomycetes</taxon>
        <taxon>Pleosporomycetidae</taxon>
        <taxon>Pleosporales</taxon>
        <taxon>Pleosporineae</taxon>
        <taxon>Pleosporaceae</taxon>
        <taxon>Bipolaris</taxon>
    </lineage>
</organism>